<accession>A0ABY7FE42</accession>
<feature type="domain" description="PH" evidence="5">
    <location>
        <begin position="701"/>
        <end position="795"/>
    </location>
</feature>
<dbReference type="CDD" id="cd17094">
    <property type="entry name" value="FERM_F1_Max1_like"/>
    <property type="match status" value="1"/>
</dbReference>
<dbReference type="SUPFAM" id="SSF50729">
    <property type="entry name" value="PH domain-like"/>
    <property type="match status" value="2"/>
</dbReference>
<gene>
    <name evidence="8" type="ORF">MAR_000967</name>
</gene>
<feature type="domain" description="FERM" evidence="6">
    <location>
        <begin position="1144"/>
        <end position="1449"/>
    </location>
</feature>
<feature type="compositionally biased region" description="Low complexity" evidence="4">
    <location>
        <begin position="497"/>
        <end position="507"/>
    </location>
</feature>
<dbReference type="PROSITE" id="PS50003">
    <property type="entry name" value="PH_DOMAIN"/>
    <property type="match status" value="1"/>
</dbReference>
<feature type="non-terminal residue" evidence="8">
    <location>
        <position position="1"/>
    </location>
</feature>
<dbReference type="Pfam" id="PF21989">
    <property type="entry name" value="RA_2"/>
    <property type="match status" value="1"/>
</dbReference>
<dbReference type="EMBL" id="CP111022">
    <property type="protein sequence ID" value="WAR19129.1"/>
    <property type="molecule type" value="Genomic_DNA"/>
</dbReference>
<dbReference type="Gene3D" id="1.20.80.10">
    <property type="match status" value="1"/>
</dbReference>
<dbReference type="SMART" id="SM00139">
    <property type="entry name" value="MyTH4"/>
    <property type="match status" value="1"/>
</dbReference>
<dbReference type="InterPro" id="IPR000299">
    <property type="entry name" value="FERM_domain"/>
</dbReference>
<evidence type="ECO:0000256" key="4">
    <source>
        <dbReference type="SAM" id="MobiDB-lite"/>
    </source>
</evidence>
<evidence type="ECO:0000256" key="2">
    <source>
        <dbReference type="ARBA" id="ARBA00023054"/>
    </source>
</evidence>
<dbReference type="SUPFAM" id="SSF54236">
    <property type="entry name" value="Ubiquitin-like"/>
    <property type="match status" value="1"/>
</dbReference>
<dbReference type="SMART" id="SM00233">
    <property type="entry name" value="PH"/>
    <property type="match status" value="2"/>
</dbReference>
<dbReference type="Pfam" id="PF00784">
    <property type="entry name" value="MyTH4"/>
    <property type="match status" value="2"/>
</dbReference>
<keyword evidence="1" id="KW-0677">Repeat</keyword>
<feature type="coiled-coil region" evidence="3">
    <location>
        <begin position="22"/>
        <end position="99"/>
    </location>
</feature>
<keyword evidence="2 3" id="KW-0175">Coiled coil</keyword>
<dbReference type="InterPro" id="IPR019748">
    <property type="entry name" value="FERM_central"/>
</dbReference>
<feature type="compositionally biased region" description="Pro residues" evidence="4">
    <location>
        <begin position="443"/>
        <end position="459"/>
    </location>
</feature>
<dbReference type="Proteomes" id="UP001164746">
    <property type="component" value="Chromosome 11"/>
</dbReference>
<dbReference type="PROSITE" id="PS50057">
    <property type="entry name" value="FERM_3"/>
    <property type="match status" value="1"/>
</dbReference>
<feature type="compositionally biased region" description="Acidic residues" evidence="4">
    <location>
        <begin position="637"/>
        <end position="648"/>
    </location>
</feature>
<feature type="compositionally biased region" description="Polar residues" evidence="4">
    <location>
        <begin position="221"/>
        <end position="244"/>
    </location>
</feature>
<dbReference type="CDD" id="cd13282">
    <property type="entry name" value="PH1_PLEKHH1_PLEKHH2"/>
    <property type="match status" value="1"/>
</dbReference>
<dbReference type="SMART" id="SM00295">
    <property type="entry name" value="B41"/>
    <property type="match status" value="1"/>
</dbReference>
<feature type="compositionally biased region" description="Polar residues" evidence="4">
    <location>
        <begin position="118"/>
        <end position="153"/>
    </location>
</feature>
<evidence type="ECO:0000313" key="9">
    <source>
        <dbReference type="Proteomes" id="UP001164746"/>
    </source>
</evidence>
<feature type="region of interest" description="Disordered" evidence="4">
    <location>
        <begin position="632"/>
        <end position="659"/>
    </location>
</feature>
<sequence length="1703" mass="189950">MRVMEQQLAAVNWQPGDYEEHIRDLEHQCRDKDRHIRELEHQLDDQRCQRQQDAHSVEEKAVRIKDWVSGKLSQLEMANHELQLKNEMLSDQVETLRERLQALPASAAKHIHAITAQPSEHTTTSECHISTSHQEVTRVTGSQRSQPHSQSDQLEARMVVVPQPHSGPGQSVFSISNSQETNGNTQDFNYKDTFELNSNSRPVSDFSSVSCSRYKEFGSRPVSNMTGSRPESELQSSRPDSESTFSRRKRPSSSIIEALEYESELFTCGLDPVHRLSDGDRTSPLFDLGDTVSENGSDDSMADIDFDPLYQEVDQNHESVYEPKKNGPPQIRIERKIFQERMDSFVSSSNDSEDMLERRHPIYATVDKKPTMQVEPMTRNAIFAPQARSSGFILEDDTMISPENSTPFTLTPLSACSPHSSISRSSLGSPRSPVSGRLRTSPPFSPPPHQHHSPPPPLQHSPVSPSLHTSTSPITPQLPDLISSPPNNQSGERNQHSSQSVQSSNNVSAIATLPRRQREKHKPQPPVHFDFEEPIASRLGSVPRGDQVVSAEVHSAPATVSRQALRSKQTSPTVARARLNTWSTKAYPSVQKDKRHNGAAFSEHCSARDLYRDLSVPVYATLKGKARQIRNTPFTEESAESSDDECTTDVEAGAPATPRTLARRLNTSSTGAIKRGVCMRQLTVSEASGDYASPPENVSDTLDKCGYLSKLGGKVKTWKKRWCVLRGAELYYYKSQHDMLKKPQGSIKLDDQTKISRTHGELTFEITNAKRTYYLSADTYTETDRWKVLKRQANSYLLDQVETKAVIRGYLTKVKNGVTRKSWCVLLGNFFLYYRSSNNKTPFGQIDLQGSRLEEVDTPSESDDEADITMATRHVIAIWPPYQGPTYLIDSWLYHLTVAAGGGTGNVGTQYEQLIAKLMQVEGDPNCVYWKHPVLLHSKEPLTGPLTTLPSKHLQKQATHLFQEVHQFMCTVIESPSLDVHVHLAQSILQQCIHQPQLQNELYCQLIKQTSRHPVQNRSTVQNLLLCGKHSWYLCHASPTSPTGSLLDVTAESKMNPPSYAITQGWQLLAMCVPLFLPKQSIIWWLKTHLHRNADHRSDTGKYAIFCERALERGQQNGLREVKPSRMEVMSILLRHPYHHSQPISIPVHFLNNSYQVISFDGSTTIQEFQQAINKALGMQDCSYSGFALFSDDPIIADMETCLQNHIKICDVISKWEECFREFHGGKAESNRTIKLLYKNRLYYKSTSRFETDREKLLLTYQINEEIVNSRFPLNRDLALELSSLMAQIEFGDMKTGDSGLAQQTIQVLDRFYPRKYRDTTEEGHSSQDCVRVYLAVAHKWQFCGAKLFLTRERESMCPDDIWLAIQEDGVAILEYSTMQPVSQYDYRSVVTFGGFNEDMMIVVNQLIESAPHHYEHHTQKLLFLMSKHKVLEVTHLIASYINARDILSETVTLSSVTVTVLLSVTVTLSSETVTLSSVTVTVLLSVTVTLSSETVTLSSVTVTVLLSVTVTLSSVTVTVLLSVTVTLSSETVTLSSVTVTVLLSVTVPLSSETVTLSSVTVTVLLSVTVTLSSVTVTLSSETVTLSSVTVTVLLSVTVTLSSETVTLSSVTVTVLLSVTVTLSSVTVTLSSETVTLSSDTVKFLSGTVTSSSEMVTLSSETVTLSSDTVKFLSGTVTSSSSEMVTLSFEMVRLLSDKVTLLS</sequence>
<reference evidence="8" key="1">
    <citation type="submission" date="2022-11" db="EMBL/GenBank/DDBJ databases">
        <title>Centuries of genome instability and evolution in soft-shell clam transmissible cancer (bioRxiv).</title>
        <authorList>
            <person name="Hart S.F.M."/>
            <person name="Yonemitsu M.A."/>
            <person name="Giersch R.M."/>
            <person name="Beal B.F."/>
            <person name="Arriagada G."/>
            <person name="Davis B.W."/>
            <person name="Ostrander E.A."/>
            <person name="Goff S.P."/>
            <person name="Metzger M.J."/>
        </authorList>
    </citation>
    <scope>NUCLEOTIDE SEQUENCE</scope>
    <source>
        <strain evidence="8">MELC-2E11</strain>
        <tissue evidence="8">Siphon/mantle</tissue>
    </source>
</reference>
<dbReference type="InterPro" id="IPR035963">
    <property type="entry name" value="FERM_2"/>
</dbReference>
<dbReference type="InterPro" id="IPR000857">
    <property type="entry name" value="MyTH4_dom"/>
</dbReference>
<evidence type="ECO:0000256" key="1">
    <source>
        <dbReference type="ARBA" id="ARBA00022737"/>
    </source>
</evidence>
<keyword evidence="9" id="KW-1185">Reference proteome</keyword>
<feature type="region of interest" description="Disordered" evidence="4">
    <location>
        <begin position="217"/>
        <end position="252"/>
    </location>
</feature>
<dbReference type="InterPro" id="IPR038185">
    <property type="entry name" value="MyTH4_dom_sf"/>
</dbReference>
<dbReference type="InterPro" id="IPR029071">
    <property type="entry name" value="Ubiquitin-like_domsf"/>
</dbReference>
<proteinExistence type="predicted"/>
<dbReference type="Gene3D" id="2.30.29.30">
    <property type="entry name" value="Pleckstrin-homology domain (PH domain)/Phosphotyrosine-binding domain (PTB)"/>
    <property type="match status" value="3"/>
</dbReference>
<feature type="region of interest" description="Disordered" evidence="4">
    <location>
        <begin position="398"/>
        <end position="507"/>
    </location>
</feature>
<feature type="compositionally biased region" description="Low complexity" evidence="4">
    <location>
        <begin position="414"/>
        <end position="437"/>
    </location>
</feature>
<evidence type="ECO:0000259" key="7">
    <source>
        <dbReference type="PROSITE" id="PS51016"/>
    </source>
</evidence>
<feature type="compositionally biased region" description="Polar residues" evidence="4">
    <location>
        <begin position="401"/>
        <end position="412"/>
    </location>
</feature>
<dbReference type="Gene3D" id="1.25.40.530">
    <property type="entry name" value="MyTH4 domain"/>
    <property type="match status" value="1"/>
</dbReference>
<evidence type="ECO:0000259" key="6">
    <source>
        <dbReference type="PROSITE" id="PS50057"/>
    </source>
</evidence>
<evidence type="ECO:0000259" key="5">
    <source>
        <dbReference type="PROSITE" id="PS50003"/>
    </source>
</evidence>
<dbReference type="Pfam" id="PF00169">
    <property type="entry name" value="PH"/>
    <property type="match status" value="2"/>
</dbReference>
<dbReference type="InterPro" id="IPR019749">
    <property type="entry name" value="Band_41_domain"/>
</dbReference>
<name>A0ABY7FE42_MYAAR</name>
<dbReference type="InterPro" id="IPR014352">
    <property type="entry name" value="FERM/acyl-CoA-bd_prot_sf"/>
</dbReference>
<dbReference type="SUPFAM" id="SSF47031">
    <property type="entry name" value="Second domain of FERM"/>
    <property type="match status" value="1"/>
</dbReference>
<dbReference type="PROSITE" id="PS51016">
    <property type="entry name" value="MYTH4"/>
    <property type="match status" value="1"/>
</dbReference>
<protein>
    <submittedName>
        <fullName evidence="8">PKHH2-like protein</fullName>
    </submittedName>
</protein>
<feature type="compositionally biased region" description="Polar residues" evidence="4">
    <location>
        <begin position="168"/>
        <end position="188"/>
    </location>
</feature>
<evidence type="ECO:0000313" key="8">
    <source>
        <dbReference type="EMBL" id="WAR19129.1"/>
    </source>
</evidence>
<organism evidence="8 9">
    <name type="scientific">Mya arenaria</name>
    <name type="common">Soft-shell clam</name>
    <dbReference type="NCBI Taxonomy" id="6604"/>
    <lineage>
        <taxon>Eukaryota</taxon>
        <taxon>Metazoa</taxon>
        <taxon>Spiralia</taxon>
        <taxon>Lophotrochozoa</taxon>
        <taxon>Mollusca</taxon>
        <taxon>Bivalvia</taxon>
        <taxon>Autobranchia</taxon>
        <taxon>Heteroconchia</taxon>
        <taxon>Euheterodonta</taxon>
        <taxon>Imparidentia</taxon>
        <taxon>Neoheterodontei</taxon>
        <taxon>Myida</taxon>
        <taxon>Myoidea</taxon>
        <taxon>Myidae</taxon>
        <taxon>Mya</taxon>
    </lineage>
</organism>
<dbReference type="PANTHER" id="PTHR22903:SF8">
    <property type="entry name" value="MAX-1A"/>
    <property type="match status" value="1"/>
</dbReference>
<dbReference type="InterPro" id="IPR001849">
    <property type="entry name" value="PH_domain"/>
</dbReference>
<dbReference type="CDD" id="cd14473">
    <property type="entry name" value="FERM_B-lobe"/>
    <property type="match status" value="1"/>
</dbReference>
<evidence type="ECO:0000256" key="3">
    <source>
        <dbReference type="SAM" id="Coils"/>
    </source>
</evidence>
<dbReference type="Gene3D" id="3.10.20.90">
    <property type="entry name" value="Phosphatidylinositol 3-kinase Catalytic Subunit, Chain A, domain 1"/>
    <property type="match status" value="1"/>
</dbReference>
<feature type="region of interest" description="Disordered" evidence="4">
    <location>
        <begin position="118"/>
        <end position="192"/>
    </location>
</feature>
<dbReference type="InterPro" id="IPR011993">
    <property type="entry name" value="PH-like_dom_sf"/>
</dbReference>
<dbReference type="PANTHER" id="PTHR22903">
    <property type="entry name" value="PLEKHH PROTEIN"/>
    <property type="match status" value="1"/>
</dbReference>
<feature type="domain" description="MyTH4" evidence="7">
    <location>
        <begin position="937"/>
        <end position="1133"/>
    </location>
</feature>